<name>A0A246G8M5_9FLAO</name>
<dbReference type="Proteomes" id="UP000198034">
    <property type="component" value="Unassembled WGS sequence"/>
</dbReference>
<feature type="chain" id="PRO_5012467607" description="Secretion system C-terminal sorting domain-containing protein" evidence="2">
    <location>
        <begin position="20"/>
        <end position="252"/>
    </location>
</feature>
<evidence type="ECO:0000313" key="4">
    <source>
        <dbReference type="EMBL" id="OWP75322.1"/>
    </source>
</evidence>
<dbReference type="OrthoDB" id="1467680at2"/>
<proteinExistence type="predicted"/>
<dbReference type="AlphaFoldDB" id="A0A246G8M5"/>
<protein>
    <recommendedName>
        <fullName evidence="3">Secretion system C-terminal sorting domain-containing protein</fullName>
    </recommendedName>
</protein>
<evidence type="ECO:0000313" key="5">
    <source>
        <dbReference type="Proteomes" id="UP000198034"/>
    </source>
</evidence>
<evidence type="ECO:0000259" key="3">
    <source>
        <dbReference type="Pfam" id="PF18962"/>
    </source>
</evidence>
<evidence type="ECO:0000256" key="1">
    <source>
        <dbReference type="ARBA" id="ARBA00022729"/>
    </source>
</evidence>
<dbReference type="NCBIfam" id="TIGR04183">
    <property type="entry name" value="Por_Secre_tail"/>
    <property type="match status" value="1"/>
</dbReference>
<reference evidence="4 5" key="1">
    <citation type="journal article" date="2017" name="Infect. Genet. Evol.">
        <title>Comparative genome analysis of fish pathogen Flavobacterium columnare reveals extensive sequence diversity within the species.</title>
        <authorList>
            <person name="Kayansamruaj P."/>
            <person name="Dong H.T."/>
            <person name="Hirono I."/>
            <person name="Kondo H."/>
            <person name="Senapin S."/>
            <person name="Rodkhum C."/>
        </authorList>
    </citation>
    <scope>NUCLEOTIDE SEQUENCE [LARGE SCALE GENOMIC DNA]</scope>
    <source>
        <strain evidence="4 5">1214</strain>
    </source>
</reference>
<dbReference type="InterPro" id="IPR026444">
    <property type="entry name" value="Secre_tail"/>
</dbReference>
<accession>A0A246G8M5</accession>
<feature type="domain" description="Secretion system C-terminal sorting" evidence="3">
    <location>
        <begin position="185"/>
        <end position="249"/>
    </location>
</feature>
<dbReference type="EMBL" id="MTCY01000043">
    <property type="protein sequence ID" value="OWP75322.1"/>
    <property type="molecule type" value="Genomic_DNA"/>
</dbReference>
<dbReference type="Pfam" id="PF18962">
    <property type="entry name" value="Por_Secre_tail"/>
    <property type="match status" value="1"/>
</dbReference>
<keyword evidence="1 2" id="KW-0732">Signal</keyword>
<evidence type="ECO:0000256" key="2">
    <source>
        <dbReference type="SAM" id="SignalP"/>
    </source>
</evidence>
<sequence length="252" mass="28527">MKKITLGLFSLLFYWNSQAAIVVRDINDFTFSLNTFVDLDFNNDNVPEFTMQYMNNSVESFFDPNMVNFVTTGTFDSGYGWDVMKFLSFDTTISSSSIFGAQADAYIDPSWANPVDFFPQGDSYIGCKFKLANSWHYGWILVNKNGNTITLKSYAYNDVAGQSIKAGQLDLLSNQGFQIVDNQFFPNPAKEIVTSKIGSSIKLVTLTDLTGKHFPVYFDNSSINLDHLQKGMYLLEVTYEQNIKSFTKIVKE</sequence>
<comment type="caution">
    <text evidence="4">The sequence shown here is derived from an EMBL/GenBank/DDBJ whole genome shotgun (WGS) entry which is preliminary data.</text>
</comment>
<organism evidence="4 5">
    <name type="scientific">Flavobacterium columnare</name>
    <dbReference type="NCBI Taxonomy" id="996"/>
    <lineage>
        <taxon>Bacteria</taxon>
        <taxon>Pseudomonadati</taxon>
        <taxon>Bacteroidota</taxon>
        <taxon>Flavobacteriia</taxon>
        <taxon>Flavobacteriales</taxon>
        <taxon>Flavobacteriaceae</taxon>
        <taxon>Flavobacterium</taxon>
    </lineage>
</organism>
<gene>
    <name evidence="4" type="ORF">BWK62_12345</name>
</gene>
<feature type="signal peptide" evidence="2">
    <location>
        <begin position="1"/>
        <end position="19"/>
    </location>
</feature>